<dbReference type="EMBL" id="BLLK01000038">
    <property type="protein sequence ID" value="GFH49858.1"/>
    <property type="molecule type" value="Genomic_DNA"/>
</dbReference>
<dbReference type="Proteomes" id="UP001054902">
    <property type="component" value="Unassembled WGS sequence"/>
</dbReference>
<dbReference type="SUPFAM" id="SSF52540">
    <property type="entry name" value="P-loop containing nucleoside triphosphate hydrolases"/>
    <property type="match status" value="1"/>
</dbReference>
<dbReference type="Pfam" id="PF13521">
    <property type="entry name" value="AAA_28"/>
    <property type="match status" value="1"/>
</dbReference>
<dbReference type="GO" id="GO:0035091">
    <property type="term" value="F:phosphatidylinositol binding"/>
    <property type="evidence" value="ECO:0007669"/>
    <property type="project" value="TreeGrafter"/>
</dbReference>
<organism evidence="3 4">
    <name type="scientific">Chaetoceros tenuissimus</name>
    <dbReference type="NCBI Taxonomy" id="426638"/>
    <lineage>
        <taxon>Eukaryota</taxon>
        <taxon>Sar</taxon>
        <taxon>Stramenopiles</taxon>
        <taxon>Ochrophyta</taxon>
        <taxon>Bacillariophyta</taxon>
        <taxon>Coscinodiscophyceae</taxon>
        <taxon>Chaetocerotophycidae</taxon>
        <taxon>Chaetocerotales</taxon>
        <taxon>Chaetocerotaceae</taxon>
        <taxon>Chaetoceros</taxon>
    </lineage>
</organism>
<reference evidence="3 4" key="1">
    <citation type="journal article" date="2021" name="Sci. Rep.">
        <title>The genome of the diatom Chaetoceros tenuissimus carries an ancient integrated fragment of an extant virus.</title>
        <authorList>
            <person name="Hongo Y."/>
            <person name="Kimura K."/>
            <person name="Takaki Y."/>
            <person name="Yoshida Y."/>
            <person name="Baba S."/>
            <person name="Kobayashi G."/>
            <person name="Nagasaki K."/>
            <person name="Hano T."/>
            <person name="Tomaru Y."/>
        </authorList>
    </citation>
    <scope>NUCLEOTIDE SEQUENCE [LARGE SCALE GENOMIC DNA]</scope>
    <source>
        <strain evidence="3 4">NIES-3715</strain>
    </source>
</reference>
<dbReference type="Gene3D" id="2.40.320.10">
    <property type="entry name" value="Hypothetical Protein Pfu-838710-001"/>
    <property type="match status" value="1"/>
</dbReference>
<gene>
    <name evidence="3" type="ORF">CTEN210_06334</name>
</gene>
<dbReference type="InterPro" id="IPR027417">
    <property type="entry name" value="P-loop_NTPase"/>
</dbReference>
<dbReference type="GO" id="GO:0070300">
    <property type="term" value="F:phosphatidic acid binding"/>
    <property type="evidence" value="ECO:0007669"/>
    <property type="project" value="TreeGrafter"/>
</dbReference>
<comment type="caution">
    <text evidence="3">The sequence shown here is derived from an EMBL/GenBank/DDBJ whole genome shotgun (WGS) entry which is preliminary data.</text>
</comment>
<dbReference type="InterPro" id="IPR038727">
    <property type="entry name" value="NadR/Ttd14_AAA_dom"/>
</dbReference>
<dbReference type="PANTHER" id="PTHR34932:SF1">
    <property type="entry name" value="TRPL TRANSLOCATION DEFECT PROTEIN 14"/>
    <property type="match status" value="1"/>
</dbReference>
<protein>
    <recommendedName>
        <fullName evidence="2">NadR/Ttd14 AAA domain-containing protein</fullName>
    </recommendedName>
</protein>
<dbReference type="Gene3D" id="3.40.50.300">
    <property type="entry name" value="P-loop containing nucleotide triphosphate hydrolases"/>
    <property type="match status" value="1"/>
</dbReference>
<feature type="domain" description="NadR/Ttd14 AAA" evidence="2">
    <location>
        <begin position="85"/>
        <end position="267"/>
    </location>
</feature>
<accession>A0AAD3CQ68</accession>
<dbReference type="InterPro" id="IPR053227">
    <property type="entry name" value="TRPL-trafficking_regulator"/>
</dbReference>
<feature type="region of interest" description="Disordered" evidence="1">
    <location>
        <begin position="35"/>
        <end position="64"/>
    </location>
</feature>
<feature type="compositionally biased region" description="Polar residues" evidence="1">
    <location>
        <begin position="39"/>
        <end position="51"/>
    </location>
</feature>
<sequence length="499" mass="56309">MSQTQEEEDASLAQLISLRQSRKCRTKSIDETLSLLEEANQQPTANNASSTESKEQTLPKLLAPKKPSISKAKSNLLSKSAPFHKFVLTGGPCGGKTTALARLSSYLRERGFEVITVPEAFTILASNGFQPSFFAVDGMPFCVQNSVMDMQIALEDSFERVLRAKGKPSVLLCDRGVCDGAAYMEQEEWGHFLNERNVSSADIRESRYNAVFHLVTAAEGAEKYYTLENNEARTESPQQARELDRKGRLAWLGHPKLFVIDNSTDFEGKLNKLVSIATELVGLPSTSKQITVKYLLQQGKIPDIASFPKELDYQLFDVEKVYLYDTENTEYAEEYSFIRKRTHLSKDGTRSLGTSYGLTTVHITESGKQIEVKRIITPREYNAAYKTRDENRHVVKQRRISFLWNMKSFNVHLYHEPLNVKDLGIVHVQQQEDGDDIQNIQEDLSSSSISEDGKILKKKGSMEDLPDFLDIERRLSDGREDQKKYGAYSISLNEDGDGN</sequence>
<name>A0AAD3CQ68_9STRA</name>
<dbReference type="AlphaFoldDB" id="A0AAD3CQ68"/>
<keyword evidence="4" id="KW-1185">Reference proteome</keyword>
<proteinExistence type="predicted"/>
<evidence type="ECO:0000313" key="3">
    <source>
        <dbReference type="EMBL" id="GFH49858.1"/>
    </source>
</evidence>
<evidence type="ECO:0000259" key="2">
    <source>
        <dbReference type="Pfam" id="PF13521"/>
    </source>
</evidence>
<evidence type="ECO:0000256" key="1">
    <source>
        <dbReference type="SAM" id="MobiDB-lite"/>
    </source>
</evidence>
<evidence type="ECO:0000313" key="4">
    <source>
        <dbReference type="Proteomes" id="UP001054902"/>
    </source>
</evidence>
<dbReference type="GO" id="GO:0005525">
    <property type="term" value="F:GTP binding"/>
    <property type="evidence" value="ECO:0007669"/>
    <property type="project" value="TreeGrafter"/>
</dbReference>
<dbReference type="PANTHER" id="PTHR34932">
    <property type="entry name" value="TRPL TRANSLOCATION DEFECT PROTEIN 14"/>
    <property type="match status" value="1"/>
</dbReference>